<feature type="coiled-coil region" evidence="2">
    <location>
        <begin position="433"/>
        <end position="638"/>
    </location>
</feature>
<gene>
    <name evidence="3" type="ORF">TRITD_6Av1G081580</name>
</gene>
<evidence type="ECO:0000256" key="1">
    <source>
        <dbReference type="ARBA" id="ARBA00023054"/>
    </source>
</evidence>
<protein>
    <submittedName>
        <fullName evidence="3">Uncharacterized protein</fullName>
    </submittedName>
</protein>
<dbReference type="AlphaFoldDB" id="A0A9R0XYG4"/>
<keyword evidence="4" id="KW-1185">Reference proteome</keyword>
<dbReference type="PANTHER" id="PTHR23160:SF19">
    <property type="entry name" value="MYOSIN HEAVY CHAIN-RELATED PROTEIN"/>
    <property type="match status" value="1"/>
</dbReference>
<evidence type="ECO:0000313" key="4">
    <source>
        <dbReference type="Proteomes" id="UP000324705"/>
    </source>
</evidence>
<dbReference type="Proteomes" id="UP000324705">
    <property type="component" value="Chromosome 6A"/>
</dbReference>
<feature type="coiled-coil region" evidence="2">
    <location>
        <begin position="296"/>
        <end position="372"/>
    </location>
</feature>
<reference evidence="3 4" key="1">
    <citation type="submission" date="2017-09" db="EMBL/GenBank/DDBJ databases">
        <authorList>
            <consortium name="International Durum Wheat Genome Sequencing Consortium (IDWGSC)"/>
            <person name="Milanesi L."/>
        </authorList>
    </citation>
    <scope>NUCLEOTIDE SEQUENCE [LARGE SCALE GENOMIC DNA]</scope>
    <source>
        <strain evidence="4">cv. Svevo</strain>
    </source>
</reference>
<keyword evidence="1 2" id="KW-0175">Coiled coil</keyword>
<dbReference type="OMA" id="TEEWLIA"/>
<dbReference type="PANTHER" id="PTHR23160">
    <property type="entry name" value="SYNAPTONEMAL COMPLEX PROTEIN-RELATED"/>
    <property type="match status" value="1"/>
</dbReference>
<sequence>MGGPGTPINEHMHGAGERRMEIHSIHRCPKPRCRNSSNKNGQAIGSNALEGDEGFVQLVEATTVERVKLPKDIANAVLDDLPSASKELRSEPIRLGRLTGWQTLDSDTDPLLERKKVMFRQKLSFMEAFQTQHLKYAPRLIKSVVKGIRSNITDGDNGTTEPARELLERLFARTQSLDTGASHDSELSVSIEVLKSEFEGALSILRNKERDLRSAEKRVSDDRIRLSKTKQDLDQREEAIRKAYVRQQGIEKALKKASRDLALRVKQISDLKLLVEGQDRTIARSQALLSQKVTEVENLKRDMFKKNEEADLMRSEIRSKEKLLLTANQAIAQQEATVRELQSEIKRKTMDIARSNESRKTNEEKLKVAEQELEKQSLGWLAAQQELKELAQLAFKDTDDIKGIITDFKRVRSLLDAVRSELISSKDAFASSRRQIEDQAVQLQEQVQELEDQRVLLMSYTHDLEAAQLEIQGKTQELNYAQSRCHELESQLLKEMEKVESLEAELTKEKQSLEHRTEEVGFLQKELVQKENECTKSQELVKVKEFELLEARQEVQDMKLKVESIQLAVQEKDSELSDTQSRLTEVSSEIVELQQLLNSKKDQLVQARTELHDKEQHIETLESELDSIRLRCSQAESMVQRMAELTGDLASSVKAGEMDIYTLLDDEISSTSTALESNLHKHNQLEADIEMLRECLRHKDMELRAAHEALDAKDQELKAVLKKWDVKERELRELEELPDPSATNELAGFSSETTEGGIVGEMELPELQIDAAEVEALAATTALRKLADMTKDFFKHVKADSGINLVASESQKIIKCDPKMEVHKKTDVILEAEKEIVRLFSLTKQIVTDDIINDVEE</sequence>
<dbReference type="Gramene" id="TRITD6Av1G081580.2">
    <property type="protein sequence ID" value="TRITD6Av1G081580.2"/>
    <property type="gene ID" value="TRITD6Av1G081580"/>
</dbReference>
<evidence type="ECO:0000313" key="3">
    <source>
        <dbReference type="EMBL" id="VAI45406.1"/>
    </source>
</evidence>
<proteinExistence type="predicted"/>
<dbReference type="GO" id="GO:0007131">
    <property type="term" value="P:reciprocal meiotic recombination"/>
    <property type="evidence" value="ECO:0007669"/>
    <property type="project" value="TreeGrafter"/>
</dbReference>
<organism evidence="3 4">
    <name type="scientific">Triticum turgidum subsp. durum</name>
    <name type="common">Durum wheat</name>
    <name type="synonym">Triticum durum</name>
    <dbReference type="NCBI Taxonomy" id="4567"/>
    <lineage>
        <taxon>Eukaryota</taxon>
        <taxon>Viridiplantae</taxon>
        <taxon>Streptophyta</taxon>
        <taxon>Embryophyta</taxon>
        <taxon>Tracheophyta</taxon>
        <taxon>Spermatophyta</taxon>
        <taxon>Magnoliopsida</taxon>
        <taxon>Liliopsida</taxon>
        <taxon>Poales</taxon>
        <taxon>Poaceae</taxon>
        <taxon>BOP clade</taxon>
        <taxon>Pooideae</taxon>
        <taxon>Triticodae</taxon>
        <taxon>Triticeae</taxon>
        <taxon>Triticinae</taxon>
        <taxon>Triticum</taxon>
    </lineage>
</organism>
<evidence type="ECO:0000256" key="2">
    <source>
        <dbReference type="SAM" id="Coils"/>
    </source>
</evidence>
<accession>A0A9R0XYG4</accession>
<name>A0A9R0XYG4_TRITD</name>
<dbReference type="EMBL" id="LT934121">
    <property type="protein sequence ID" value="VAI45406.1"/>
    <property type="molecule type" value="Genomic_DNA"/>
</dbReference>
<dbReference type="Gene3D" id="1.10.287.2610">
    <property type="match status" value="1"/>
</dbReference>